<reference evidence="1" key="1">
    <citation type="submission" date="2021-05" db="EMBL/GenBank/DDBJ databases">
        <title>Novel Bacillus species.</title>
        <authorList>
            <person name="Liu G."/>
        </authorList>
    </citation>
    <scope>NUCLEOTIDE SEQUENCE</scope>
    <source>
        <strain evidence="1 3">FJAT-50051</strain>
    </source>
</reference>
<gene>
    <name evidence="2" type="ORF">KHB02_005240</name>
    <name evidence="1" type="ORF">KHB02_21635</name>
</gene>
<dbReference type="RefSeq" id="WP_213143918.1">
    <property type="nucleotide sequence ID" value="NZ_JAGYPE020000006.1"/>
</dbReference>
<dbReference type="AlphaFoldDB" id="A0A942Y9Z2"/>
<dbReference type="EMBL" id="JAGYPE020000006">
    <property type="protein sequence ID" value="MCH6264927.1"/>
    <property type="molecule type" value="Genomic_DNA"/>
</dbReference>
<keyword evidence="3" id="KW-1185">Reference proteome</keyword>
<comment type="caution">
    <text evidence="1">The sequence shown here is derived from an EMBL/GenBank/DDBJ whole genome shotgun (WGS) entry which is preliminary data.</text>
</comment>
<sequence>MFKRLIILVILLSVLLVLVLLKNNTPSPVNNTPTASSDSAGFTTIEYEITDIKGEQYYGKGTDGTKIEFSADKISEGERIQVHDTVICYFDKHNFGKGLVKVEKK</sequence>
<accession>A0A942Y9Z2</accession>
<dbReference type="Proteomes" id="UP000677265">
    <property type="component" value="Unassembled WGS sequence"/>
</dbReference>
<proteinExistence type="predicted"/>
<organism evidence="1">
    <name type="scientific">Neobacillus citreus</name>
    <dbReference type="NCBI Taxonomy" id="2833578"/>
    <lineage>
        <taxon>Bacteria</taxon>
        <taxon>Bacillati</taxon>
        <taxon>Bacillota</taxon>
        <taxon>Bacilli</taxon>
        <taxon>Bacillales</taxon>
        <taxon>Bacillaceae</taxon>
        <taxon>Neobacillus</taxon>
    </lineage>
</organism>
<protein>
    <submittedName>
        <fullName evidence="1">Uncharacterized protein</fullName>
    </submittedName>
</protein>
<evidence type="ECO:0000313" key="3">
    <source>
        <dbReference type="Proteomes" id="UP000677265"/>
    </source>
</evidence>
<name>A0A942Y9Z2_9BACI</name>
<evidence type="ECO:0000313" key="1">
    <source>
        <dbReference type="EMBL" id="MBS4183997.1"/>
    </source>
</evidence>
<dbReference type="EMBL" id="JAGYPE010000004">
    <property type="protein sequence ID" value="MBS4183997.1"/>
    <property type="molecule type" value="Genomic_DNA"/>
</dbReference>
<evidence type="ECO:0000313" key="2">
    <source>
        <dbReference type="EMBL" id="MCH6264927.1"/>
    </source>
</evidence>